<comment type="caution">
    <text evidence="2">The sequence shown here is derived from an EMBL/GenBank/DDBJ whole genome shotgun (WGS) entry which is preliminary data.</text>
</comment>
<sequence>ESPGVGVGAGCRAGERGGWWRVGVVGGVAVLVPVLVLPSLGWGASGRLGAVEYPRDWRRVQAIVNGDPRPGALLTLPWSAQRAFAWNGGRVILDPATKSFARRVVWNDALVVGLGGGRVLRVGGEDRLGRRIGTLLGTRTGPLTAVLRAEGIRYVLIVRQSENRFSSRLPGAVPAYVGPEMVLLRL</sequence>
<name>A0ABV9CP01_9ACTN</name>
<keyword evidence="1" id="KW-0472">Membrane</keyword>
<organism evidence="2 3">
    <name type="scientific">Sphaerisporangium dianthi</name>
    <dbReference type="NCBI Taxonomy" id="1436120"/>
    <lineage>
        <taxon>Bacteria</taxon>
        <taxon>Bacillati</taxon>
        <taxon>Actinomycetota</taxon>
        <taxon>Actinomycetes</taxon>
        <taxon>Streptosporangiales</taxon>
        <taxon>Streptosporangiaceae</taxon>
        <taxon>Sphaerisporangium</taxon>
    </lineage>
</organism>
<feature type="non-terminal residue" evidence="2">
    <location>
        <position position="1"/>
    </location>
</feature>
<keyword evidence="3" id="KW-1185">Reference proteome</keyword>
<evidence type="ECO:0000313" key="2">
    <source>
        <dbReference type="EMBL" id="MFC4534595.1"/>
    </source>
</evidence>
<proteinExistence type="predicted"/>
<keyword evidence="1" id="KW-0812">Transmembrane</keyword>
<keyword evidence="1" id="KW-1133">Transmembrane helix</keyword>
<accession>A0ABV9CP01</accession>
<dbReference type="EMBL" id="JBHSFP010000023">
    <property type="protein sequence ID" value="MFC4534595.1"/>
    <property type="molecule type" value="Genomic_DNA"/>
</dbReference>
<feature type="transmembrane region" description="Helical" evidence="1">
    <location>
        <begin position="18"/>
        <end position="37"/>
    </location>
</feature>
<evidence type="ECO:0000313" key="3">
    <source>
        <dbReference type="Proteomes" id="UP001596004"/>
    </source>
</evidence>
<reference evidence="3" key="1">
    <citation type="journal article" date="2019" name="Int. J. Syst. Evol. Microbiol.">
        <title>The Global Catalogue of Microorganisms (GCM) 10K type strain sequencing project: providing services to taxonomists for standard genome sequencing and annotation.</title>
        <authorList>
            <consortium name="The Broad Institute Genomics Platform"/>
            <consortium name="The Broad Institute Genome Sequencing Center for Infectious Disease"/>
            <person name="Wu L."/>
            <person name="Ma J."/>
        </authorList>
    </citation>
    <scope>NUCLEOTIDE SEQUENCE [LARGE SCALE GENOMIC DNA]</scope>
    <source>
        <strain evidence="3">CGMCC 4.7132</strain>
    </source>
</reference>
<evidence type="ECO:0000256" key="1">
    <source>
        <dbReference type="SAM" id="Phobius"/>
    </source>
</evidence>
<dbReference type="Proteomes" id="UP001596004">
    <property type="component" value="Unassembled WGS sequence"/>
</dbReference>
<gene>
    <name evidence="2" type="ORF">ACFO60_27875</name>
</gene>
<protein>
    <submittedName>
        <fullName evidence="2">Uncharacterized protein</fullName>
    </submittedName>
</protein>